<evidence type="ECO:0000313" key="2">
    <source>
        <dbReference type="Proteomes" id="UP000547973"/>
    </source>
</evidence>
<comment type="caution">
    <text evidence="1">The sequence shown here is derived from an EMBL/GenBank/DDBJ whole genome shotgun (WGS) entry which is preliminary data.</text>
</comment>
<name>A0A7Y9Z976_9MICO</name>
<dbReference type="RefSeq" id="WP_062074636.1">
    <property type="nucleotide sequence ID" value="NZ_BBRC01000003.1"/>
</dbReference>
<dbReference type="EMBL" id="JACBZO010000001">
    <property type="protein sequence ID" value="NYI40580.1"/>
    <property type="molecule type" value="Genomic_DNA"/>
</dbReference>
<protein>
    <submittedName>
        <fullName evidence="1">Uncharacterized protein</fullName>
    </submittedName>
</protein>
<gene>
    <name evidence="1" type="ORF">BKA03_000699</name>
</gene>
<sequence>MSPTAADVSEYDRFGPWIDEITVPEDVPRVFRSHPIDLSATRAVLKVPRGIARRDATAGMDLYDFLVILDRNSLTLLSRRVVEPTGGASAGDGRGYDVLAVPLADVVAIRDDLNLLDGRLSVSTTTGALIAVPYNGSAHAKVARLVDQLRAVAAVRPAGPVGMALVAAGNAVAGVASVPDPGCVDTHLVSRFLELHSDNPGLVVWASHGSRRMHPVVVGLQGALLRVSHAASPMTLHGAALVADVDAMELLGRNASLVRGRNPDYSSSRLVIPLGALDRLNLSAHPVYPDATIVTIGAGQWATDFAIPSDSDAARLFRAGAHSVRN</sequence>
<dbReference type="OrthoDB" id="4826692at2"/>
<accession>A0A7Y9Z976</accession>
<organism evidence="1 2">
    <name type="scientific">Demequina lutea</name>
    <dbReference type="NCBI Taxonomy" id="431489"/>
    <lineage>
        <taxon>Bacteria</taxon>
        <taxon>Bacillati</taxon>
        <taxon>Actinomycetota</taxon>
        <taxon>Actinomycetes</taxon>
        <taxon>Micrococcales</taxon>
        <taxon>Demequinaceae</taxon>
        <taxon>Demequina</taxon>
    </lineage>
</organism>
<keyword evidence="2" id="KW-1185">Reference proteome</keyword>
<reference evidence="1 2" key="1">
    <citation type="submission" date="2020-07" db="EMBL/GenBank/DDBJ databases">
        <title>Sequencing the genomes of 1000 actinobacteria strains.</title>
        <authorList>
            <person name="Klenk H.-P."/>
        </authorList>
    </citation>
    <scope>NUCLEOTIDE SEQUENCE [LARGE SCALE GENOMIC DNA]</scope>
    <source>
        <strain evidence="1 2">DSM 19970</strain>
    </source>
</reference>
<dbReference type="AlphaFoldDB" id="A0A7Y9Z976"/>
<dbReference type="Proteomes" id="UP000547973">
    <property type="component" value="Unassembled WGS sequence"/>
</dbReference>
<evidence type="ECO:0000313" key="1">
    <source>
        <dbReference type="EMBL" id="NYI40580.1"/>
    </source>
</evidence>
<proteinExistence type="predicted"/>